<comment type="similarity">
    <text evidence="1">Belongs to the carbohydrate esterase 15 (CE15) family.</text>
</comment>
<dbReference type="InterPro" id="IPR029058">
    <property type="entry name" value="AB_hydrolase_fold"/>
</dbReference>
<proteinExistence type="inferred from homology"/>
<name>A0A0F4YVS5_RASE3</name>
<dbReference type="InterPro" id="IPR054579">
    <property type="entry name" value="GCE-like_dom"/>
</dbReference>
<gene>
    <name evidence="10" type="ORF">T310_3784</name>
</gene>
<dbReference type="Pfam" id="PF22244">
    <property type="entry name" value="GCE_fung"/>
    <property type="match status" value="1"/>
</dbReference>
<dbReference type="SUPFAM" id="SSF53474">
    <property type="entry name" value="alpha/beta-Hydrolases"/>
    <property type="match status" value="1"/>
</dbReference>
<dbReference type="STRING" id="1408163.A0A0F4YVS5"/>
<keyword evidence="5" id="KW-0439">Lignin degradation</keyword>
<dbReference type="ESTHER" id="talem-a0a0f4yvs5">
    <property type="family name" value="Glucuronoyl_esterase"/>
</dbReference>
<dbReference type="RefSeq" id="XP_013328797.1">
    <property type="nucleotide sequence ID" value="XM_013473343.1"/>
</dbReference>
<dbReference type="GO" id="GO:0052689">
    <property type="term" value="F:carboxylic ester hydrolase activity"/>
    <property type="evidence" value="ECO:0007669"/>
    <property type="project" value="UniProtKB-KW"/>
</dbReference>
<accession>A0A0F4YVS5</accession>
<evidence type="ECO:0000313" key="11">
    <source>
        <dbReference type="Proteomes" id="UP000053958"/>
    </source>
</evidence>
<evidence type="ECO:0000256" key="1">
    <source>
        <dbReference type="ARBA" id="ARBA00010092"/>
    </source>
</evidence>
<evidence type="ECO:0000256" key="2">
    <source>
        <dbReference type="ARBA" id="ARBA00022487"/>
    </source>
</evidence>
<protein>
    <recommendedName>
        <fullName evidence="7">(4-O-methyl)-D-glucuronate--lignin esterase</fullName>
        <ecNumber evidence="7">3.1.1.117</ecNumber>
    </recommendedName>
</protein>
<dbReference type="Proteomes" id="UP000053958">
    <property type="component" value="Unassembled WGS sequence"/>
</dbReference>
<reference evidence="10 11" key="1">
    <citation type="submission" date="2015-04" db="EMBL/GenBank/DDBJ databases">
        <authorList>
            <person name="Heijne W.H."/>
            <person name="Fedorova N.D."/>
            <person name="Nierman W.C."/>
            <person name="Vollebregt A.W."/>
            <person name="Zhao Z."/>
            <person name="Wu L."/>
            <person name="Kumar M."/>
            <person name="Stam H."/>
            <person name="van den Berg M.A."/>
            <person name="Pel H.J."/>
        </authorList>
    </citation>
    <scope>NUCLEOTIDE SEQUENCE [LARGE SCALE GENOMIC DNA]</scope>
    <source>
        <strain evidence="10 11">CBS 393.64</strain>
    </source>
</reference>
<evidence type="ECO:0000259" key="9">
    <source>
        <dbReference type="Pfam" id="PF22244"/>
    </source>
</evidence>
<evidence type="ECO:0000256" key="3">
    <source>
        <dbReference type="ARBA" id="ARBA00022729"/>
    </source>
</evidence>
<evidence type="ECO:0000313" key="10">
    <source>
        <dbReference type="EMBL" id="KKA22185.1"/>
    </source>
</evidence>
<keyword evidence="3 8" id="KW-0732">Signal</keyword>
<evidence type="ECO:0000256" key="8">
    <source>
        <dbReference type="SAM" id="SignalP"/>
    </source>
</evidence>
<feature type="domain" description="4-O-methyl-glucuronoyl methylesterase-like" evidence="9">
    <location>
        <begin position="104"/>
        <end position="335"/>
    </location>
</feature>
<evidence type="ECO:0000256" key="7">
    <source>
        <dbReference type="ARBA" id="ARBA00026105"/>
    </source>
</evidence>
<dbReference type="AlphaFoldDB" id="A0A0F4YVS5"/>
<dbReference type="EMBL" id="LASV01000152">
    <property type="protein sequence ID" value="KKA22185.1"/>
    <property type="molecule type" value="Genomic_DNA"/>
</dbReference>
<comment type="caution">
    <text evidence="10">The sequence shown here is derived from an EMBL/GenBank/DDBJ whole genome shotgun (WGS) entry which is preliminary data.</text>
</comment>
<organism evidence="10 11">
    <name type="scientific">Rasamsonia emersonii (strain ATCC 16479 / CBS 393.64 / IMI 116815)</name>
    <dbReference type="NCBI Taxonomy" id="1408163"/>
    <lineage>
        <taxon>Eukaryota</taxon>
        <taxon>Fungi</taxon>
        <taxon>Dikarya</taxon>
        <taxon>Ascomycota</taxon>
        <taxon>Pezizomycotina</taxon>
        <taxon>Eurotiomycetes</taxon>
        <taxon>Eurotiomycetidae</taxon>
        <taxon>Eurotiales</taxon>
        <taxon>Trichocomaceae</taxon>
        <taxon>Rasamsonia</taxon>
    </lineage>
</organism>
<dbReference type="GeneID" id="25316133"/>
<dbReference type="Gene3D" id="3.40.50.1820">
    <property type="entry name" value="alpha/beta hydrolase"/>
    <property type="match status" value="1"/>
</dbReference>
<keyword evidence="11" id="KW-1185">Reference proteome</keyword>
<evidence type="ECO:0000256" key="5">
    <source>
        <dbReference type="ARBA" id="ARBA00023185"/>
    </source>
</evidence>
<evidence type="ECO:0000256" key="6">
    <source>
        <dbReference type="ARBA" id="ARBA00024511"/>
    </source>
</evidence>
<keyword evidence="2" id="KW-0719">Serine esterase</keyword>
<feature type="signal peptide" evidence="8">
    <location>
        <begin position="1"/>
        <end position="20"/>
    </location>
</feature>
<comment type="catalytic activity">
    <reaction evidence="6">
        <text>a 4-O-methyl-alpha-D-glucuronosyl ester derivative + H2O = 4-O-methyl-alpha-D-glucuronate derivative + an alcohol + H(+)</text>
        <dbReference type="Rhea" id="RHEA:67452"/>
        <dbReference type="ChEBI" id="CHEBI:15377"/>
        <dbReference type="ChEBI" id="CHEBI:15378"/>
        <dbReference type="ChEBI" id="CHEBI:30879"/>
        <dbReference type="ChEBI" id="CHEBI:171667"/>
        <dbReference type="ChEBI" id="CHEBI:171668"/>
        <dbReference type="EC" id="3.1.1.117"/>
    </reaction>
    <physiologicalReaction direction="left-to-right" evidence="6">
        <dbReference type="Rhea" id="RHEA:67453"/>
    </physiologicalReaction>
</comment>
<sequence length="401" mass="42675">MILDSLLPALLFSTAALSAAIPDPAPCPTLPSNPTLTQIPKLPDPFSWYPAASDGRVSNLAEWQCRQDEVSTLLQELELGTKPPAPSKVTSSFTSGGTTGTLTINATEGDENISLSVAIQYPSSGTGPFPAIIAYGGLSIPLPSGVAAIVLDNSAIAQQDSTASRGLGLFYQLYGKNAAAGALIAWAWATSLVIDRLEVTPEANIDVTKIGITGCSRNGKGALVAGAYDSRIALTIPQESGSGGSACWRLSDAEEGAPQLVQTASEIVTENVWFSTAFNAFSNQTTLLPFDHHMLAGLIAPRALFVIDNSGYQWLGPWSCWGCMTVAQKIWVALGVPDNMGFSMSANHSHCVFPDYQQPELFAFINKFLLDQPANTSIQKDYANITFNVDDWVTWDVPQLA</sequence>
<dbReference type="GO" id="GO:0046274">
    <property type="term" value="P:lignin catabolic process"/>
    <property type="evidence" value="ECO:0007669"/>
    <property type="project" value="UniProtKB-KW"/>
</dbReference>
<dbReference type="EC" id="3.1.1.117" evidence="7"/>
<dbReference type="OrthoDB" id="3781271at2759"/>
<feature type="chain" id="PRO_5002482223" description="(4-O-methyl)-D-glucuronate--lignin esterase" evidence="8">
    <location>
        <begin position="21"/>
        <end position="401"/>
    </location>
</feature>
<evidence type="ECO:0000256" key="4">
    <source>
        <dbReference type="ARBA" id="ARBA00022801"/>
    </source>
</evidence>
<keyword evidence="4" id="KW-0378">Hydrolase</keyword>